<evidence type="ECO:0000256" key="1">
    <source>
        <dbReference type="SAM" id="MobiDB-lite"/>
    </source>
</evidence>
<name>A0A8T0WA69_PANVG</name>
<sequence>MTPLAGTATEIPTGWTANQIPSTPGLAWVPRGPRRRRALASPPAVAPPCKCDTCSLLFFPMSWNTVSAARRHPRRIGRFPRRARTAGGRRPARRHHPRVHLLFRHKRRCIDRDSWPSPPRRALHALLHGLLLLVASVAVAVT</sequence>
<feature type="region of interest" description="Disordered" evidence="1">
    <location>
        <begin position="1"/>
        <end position="31"/>
    </location>
</feature>
<proteinExistence type="predicted"/>
<protein>
    <submittedName>
        <fullName evidence="2">Uncharacterized protein</fullName>
    </submittedName>
</protein>
<dbReference type="AlphaFoldDB" id="A0A8T0WA69"/>
<accession>A0A8T0WA69</accession>
<dbReference type="EMBL" id="CM029039">
    <property type="protein sequence ID" value="KAG2645402.1"/>
    <property type="molecule type" value="Genomic_DNA"/>
</dbReference>
<evidence type="ECO:0000313" key="3">
    <source>
        <dbReference type="Proteomes" id="UP000823388"/>
    </source>
</evidence>
<comment type="caution">
    <text evidence="2">The sequence shown here is derived from an EMBL/GenBank/DDBJ whole genome shotgun (WGS) entry which is preliminary data.</text>
</comment>
<reference evidence="2" key="1">
    <citation type="submission" date="2020-05" db="EMBL/GenBank/DDBJ databases">
        <title>WGS assembly of Panicum virgatum.</title>
        <authorList>
            <person name="Lovell J.T."/>
            <person name="Jenkins J."/>
            <person name="Shu S."/>
            <person name="Juenger T.E."/>
            <person name="Schmutz J."/>
        </authorList>
    </citation>
    <scope>NUCLEOTIDE SEQUENCE</scope>
    <source>
        <strain evidence="2">AP13</strain>
    </source>
</reference>
<evidence type="ECO:0000313" key="2">
    <source>
        <dbReference type="EMBL" id="KAG2645402.1"/>
    </source>
</evidence>
<dbReference type="Proteomes" id="UP000823388">
    <property type="component" value="Chromosome 2K"/>
</dbReference>
<organism evidence="2 3">
    <name type="scientific">Panicum virgatum</name>
    <name type="common">Blackwell switchgrass</name>
    <dbReference type="NCBI Taxonomy" id="38727"/>
    <lineage>
        <taxon>Eukaryota</taxon>
        <taxon>Viridiplantae</taxon>
        <taxon>Streptophyta</taxon>
        <taxon>Embryophyta</taxon>
        <taxon>Tracheophyta</taxon>
        <taxon>Spermatophyta</taxon>
        <taxon>Magnoliopsida</taxon>
        <taxon>Liliopsida</taxon>
        <taxon>Poales</taxon>
        <taxon>Poaceae</taxon>
        <taxon>PACMAD clade</taxon>
        <taxon>Panicoideae</taxon>
        <taxon>Panicodae</taxon>
        <taxon>Paniceae</taxon>
        <taxon>Panicinae</taxon>
        <taxon>Panicum</taxon>
        <taxon>Panicum sect. Hiantes</taxon>
    </lineage>
</organism>
<gene>
    <name evidence="2" type="ORF">PVAP13_2KG422106</name>
</gene>
<keyword evidence="3" id="KW-1185">Reference proteome</keyword>